<dbReference type="EMBL" id="QGTL01000016">
    <property type="protein sequence ID" value="PWV68919.1"/>
    <property type="molecule type" value="Genomic_DNA"/>
</dbReference>
<organism evidence="1 2">
    <name type="scientific">Nocardia neocaledoniensis</name>
    <dbReference type="NCBI Taxonomy" id="236511"/>
    <lineage>
        <taxon>Bacteria</taxon>
        <taxon>Bacillati</taxon>
        <taxon>Actinomycetota</taxon>
        <taxon>Actinomycetes</taxon>
        <taxon>Mycobacteriales</taxon>
        <taxon>Nocardiaceae</taxon>
        <taxon>Nocardia</taxon>
    </lineage>
</organism>
<evidence type="ECO:0008006" key="3">
    <source>
        <dbReference type="Google" id="ProtNLM"/>
    </source>
</evidence>
<evidence type="ECO:0000313" key="1">
    <source>
        <dbReference type="EMBL" id="PWV68919.1"/>
    </source>
</evidence>
<dbReference type="AlphaFoldDB" id="A0A317N2U6"/>
<name>A0A317N2U6_9NOCA</name>
<protein>
    <recommendedName>
        <fullName evidence="3">Sigma-70-like protein</fullName>
    </recommendedName>
</protein>
<dbReference type="Proteomes" id="UP000246410">
    <property type="component" value="Unassembled WGS sequence"/>
</dbReference>
<gene>
    <name evidence="1" type="ORF">DFR69_11643</name>
</gene>
<dbReference type="RefSeq" id="WP_110041114.1">
    <property type="nucleotide sequence ID" value="NZ_QGTL01000016.1"/>
</dbReference>
<comment type="caution">
    <text evidence="1">The sequence shown here is derived from an EMBL/GenBank/DDBJ whole genome shotgun (WGS) entry which is preliminary data.</text>
</comment>
<evidence type="ECO:0000313" key="2">
    <source>
        <dbReference type="Proteomes" id="UP000246410"/>
    </source>
</evidence>
<sequence>MPRKYRNTLKAHAHALAELGKALLTLSTSHRNAAAVVERDGASATPGKGELSDWIATSSEIAAAAERLLALQVELARTYGMSWDEVAKVLGVSRQSAWERFHSHDRWNRSRRVSQLRRQQNAAMFRRMRAGKTDDAVAILKEMLQVRSVD</sequence>
<reference evidence="1 2" key="1">
    <citation type="submission" date="2018-05" db="EMBL/GenBank/DDBJ databases">
        <title>Genomic Encyclopedia of Type Strains, Phase IV (KMG-IV): sequencing the most valuable type-strain genomes for metagenomic binning, comparative biology and taxonomic classification.</title>
        <authorList>
            <person name="Goeker M."/>
        </authorList>
    </citation>
    <scope>NUCLEOTIDE SEQUENCE [LARGE SCALE GENOMIC DNA]</scope>
    <source>
        <strain evidence="1 2">DSM 44717</strain>
    </source>
</reference>
<keyword evidence="2" id="KW-1185">Reference proteome</keyword>
<accession>A0A317N2U6</accession>
<proteinExistence type="predicted"/>